<organism evidence="9">
    <name type="scientific">uncultured organism</name>
    <dbReference type="NCBI Taxonomy" id="155900"/>
    <lineage>
        <taxon>unclassified sequences</taxon>
        <taxon>environmental samples</taxon>
    </lineage>
</organism>
<protein>
    <submittedName>
        <fullName evidence="9">ABC transporter permease</fullName>
    </submittedName>
</protein>
<dbReference type="GO" id="GO:0022857">
    <property type="term" value="F:transmembrane transporter activity"/>
    <property type="evidence" value="ECO:0007669"/>
    <property type="project" value="TreeGrafter"/>
</dbReference>
<reference evidence="9" key="1">
    <citation type="submission" date="2020-02" db="EMBL/GenBank/DDBJ databases">
        <authorList>
            <person name="Sanka Loganathachetti D."/>
            <person name="Muthuraman S."/>
        </authorList>
    </citation>
    <scope>NUCLEOTIDE SEQUENCE</scope>
</reference>
<accession>A0A6G7MAE7</accession>
<dbReference type="Pfam" id="PF02687">
    <property type="entry name" value="FtsX"/>
    <property type="match status" value="1"/>
</dbReference>
<comment type="subcellular location">
    <subcellularLocation>
        <location evidence="1">Cell membrane</location>
        <topology evidence="1">Multi-pass membrane protein</topology>
    </subcellularLocation>
</comment>
<dbReference type="InterPro" id="IPR050250">
    <property type="entry name" value="Macrolide_Exporter_MacB"/>
</dbReference>
<dbReference type="EMBL" id="MT109185">
    <property type="protein sequence ID" value="QIJ31405.1"/>
    <property type="molecule type" value="Genomic_DNA"/>
</dbReference>
<dbReference type="GO" id="GO:0005886">
    <property type="term" value="C:plasma membrane"/>
    <property type="evidence" value="ECO:0007669"/>
    <property type="project" value="UniProtKB-SubCell"/>
</dbReference>
<evidence type="ECO:0000256" key="6">
    <source>
        <dbReference type="SAM" id="Phobius"/>
    </source>
</evidence>
<feature type="transmembrane region" description="Helical" evidence="6">
    <location>
        <begin position="308"/>
        <end position="335"/>
    </location>
</feature>
<dbReference type="PANTHER" id="PTHR30572:SF15">
    <property type="entry name" value="ABC TRANSPORTER PERMEASE"/>
    <property type="match status" value="1"/>
</dbReference>
<dbReference type="PANTHER" id="PTHR30572">
    <property type="entry name" value="MEMBRANE COMPONENT OF TRANSPORTER-RELATED"/>
    <property type="match status" value="1"/>
</dbReference>
<evidence type="ECO:0000256" key="2">
    <source>
        <dbReference type="ARBA" id="ARBA00022475"/>
    </source>
</evidence>
<dbReference type="InterPro" id="IPR025857">
    <property type="entry name" value="MacB_PCD"/>
</dbReference>
<feature type="domain" description="MacB-like periplasmic core" evidence="8">
    <location>
        <begin position="28"/>
        <end position="234"/>
    </location>
</feature>
<dbReference type="Pfam" id="PF12704">
    <property type="entry name" value="MacB_PCD"/>
    <property type="match status" value="1"/>
</dbReference>
<proteinExistence type="predicted"/>
<evidence type="ECO:0000313" key="9">
    <source>
        <dbReference type="EMBL" id="QIJ31405.1"/>
    </source>
</evidence>
<evidence type="ECO:0000256" key="5">
    <source>
        <dbReference type="ARBA" id="ARBA00023136"/>
    </source>
</evidence>
<feature type="transmembrane region" description="Helical" evidence="6">
    <location>
        <begin position="25"/>
        <end position="47"/>
    </location>
</feature>
<keyword evidence="2" id="KW-1003">Cell membrane</keyword>
<dbReference type="InterPro" id="IPR003838">
    <property type="entry name" value="ABC3_permease_C"/>
</dbReference>
<dbReference type="AlphaFoldDB" id="A0A6G7MAE7"/>
<sequence>MINWLSQIVSVTLFNLGTIPQRRGAALAAAVGIAGVVAVLVGVLSIAEGFRAAMSVSGPDDVAIVLRTGADNEMTSGLSREETRLIFDAPGIARSSDGSLASAELFVMINLPKRSTGTDANVALRGVGAAAMAVRGDIEMVAGRAFEPGRNEVMVGAGAARAFAGLEPGQTIRVGQNQWDVVGIFTGGSGAEESEIWTDAAVLQPAYHREDAFQSVYARLATPDAFTQFKDALTTNPQLKVKVIRQSDYLAEQSTMLTSFIETIGVAIAGLMALGALFGALNTMYSAVAARTREIATLRALGFGSGPIILSVMFESLLLALVGGVAGGATAYIAFDGFQAATINWQTFSQIAFAFEVTPGLLSTAIAWAAVIGLLGGLFPALRAARLPVAAALRET</sequence>
<feature type="transmembrane region" description="Helical" evidence="6">
    <location>
        <begin position="264"/>
        <end position="288"/>
    </location>
</feature>
<name>A0A6G7MAE7_9ZZZZ</name>
<evidence type="ECO:0000259" key="7">
    <source>
        <dbReference type="Pfam" id="PF02687"/>
    </source>
</evidence>
<evidence type="ECO:0000256" key="3">
    <source>
        <dbReference type="ARBA" id="ARBA00022692"/>
    </source>
</evidence>
<feature type="transmembrane region" description="Helical" evidence="6">
    <location>
        <begin position="365"/>
        <end position="385"/>
    </location>
</feature>
<evidence type="ECO:0000256" key="1">
    <source>
        <dbReference type="ARBA" id="ARBA00004651"/>
    </source>
</evidence>
<evidence type="ECO:0000259" key="8">
    <source>
        <dbReference type="Pfam" id="PF12704"/>
    </source>
</evidence>
<feature type="domain" description="ABC3 transporter permease C-terminal" evidence="7">
    <location>
        <begin position="267"/>
        <end position="388"/>
    </location>
</feature>
<keyword evidence="5 6" id="KW-0472">Membrane</keyword>
<evidence type="ECO:0000256" key="4">
    <source>
        <dbReference type="ARBA" id="ARBA00022989"/>
    </source>
</evidence>
<keyword evidence="3 6" id="KW-0812">Transmembrane</keyword>
<keyword evidence="4 6" id="KW-1133">Transmembrane helix</keyword>